<dbReference type="AlphaFoldDB" id="A0AAX3X8R1"/>
<sequence length="186" mass="21609">MEIKTQTTMAVANFTIELAIKQKQDLSYLKLCEVLFFLQGYYLDKYQQPLIDCVFKSNVHGVINEEIISEFKFYGPGNIESPKINLDFSSFSLLHGGEIKSYQEEVDLPKIQLEELQKVTQTLISKPSWQLVKVIINHRTHKAPVINELSEILEHGRTYEYAEYTNSEIEQCFADNKKWLLTLDPK</sequence>
<organism evidence="1 2">
    <name type="scientific">Ligilactobacillus salivarius</name>
    <dbReference type="NCBI Taxonomy" id="1624"/>
    <lineage>
        <taxon>Bacteria</taxon>
        <taxon>Bacillati</taxon>
        <taxon>Bacillota</taxon>
        <taxon>Bacilli</taxon>
        <taxon>Lactobacillales</taxon>
        <taxon>Lactobacillaceae</taxon>
        <taxon>Ligilactobacillus</taxon>
    </lineage>
</organism>
<dbReference type="RefSeq" id="WP_284650753.1">
    <property type="nucleotide sequence ID" value="NZ_CP123973.1"/>
</dbReference>
<geneLocation type="plasmid" evidence="1 2">
    <name>unnamed2</name>
</geneLocation>
<gene>
    <name evidence="1" type="ORF">QFE45_11045</name>
</gene>
<name>A0AAX3X8R1_9LACO</name>
<keyword evidence="1" id="KW-0614">Plasmid</keyword>
<dbReference type="Proteomes" id="UP001231316">
    <property type="component" value="Plasmid unnamed2"/>
</dbReference>
<accession>A0AAX3X8R1</accession>
<protein>
    <submittedName>
        <fullName evidence="1">DUF4065 domain-containing protein</fullName>
    </submittedName>
</protein>
<evidence type="ECO:0000313" key="1">
    <source>
        <dbReference type="EMBL" id="WII29794.1"/>
    </source>
</evidence>
<reference evidence="1" key="1">
    <citation type="submission" date="2023-04" db="EMBL/GenBank/DDBJ databases">
        <title>Four porcine-derived lactic acid bacteria strains analyses and their evaluation as potential probiotics based on genomics.</title>
        <authorList>
            <person name="Niu D."/>
        </authorList>
    </citation>
    <scope>NUCLEOTIDE SEQUENCE</scope>
    <source>
        <strain evidence="1">ZSA5</strain>
        <plasmid evidence="1">unnamed2</plasmid>
    </source>
</reference>
<dbReference type="EMBL" id="CP123973">
    <property type="protein sequence ID" value="WII29794.1"/>
    <property type="molecule type" value="Genomic_DNA"/>
</dbReference>
<proteinExistence type="predicted"/>
<evidence type="ECO:0000313" key="2">
    <source>
        <dbReference type="Proteomes" id="UP001231316"/>
    </source>
</evidence>